<dbReference type="AlphaFoldDB" id="A0A369WC41"/>
<dbReference type="Proteomes" id="UP000253769">
    <property type="component" value="Unassembled WGS sequence"/>
</dbReference>
<keyword evidence="2" id="KW-1185">Reference proteome</keyword>
<proteinExistence type="predicted"/>
<gene>
    <name evidence="1" type="ORF">DV711_11940</name>
</gene>
<evidence type="ECO:0000313" key="2">
    <source>
        <dbReference type="Proteomes" id="UP000253769"/>
    </source>
</evidence>
<reference evidence="1 2" key="1">
    <citation type="submission" date="2018-07" db="EMBL/GenBank/DDBJ databases">
        <title>Motiliproteus coralliicola sp. nov., a bacterium isolated from Coral.</title>
        <authorList>
            <person name="Wang G."/>
        </authorList>
    </citation>
    <scope>NUCLEOTIDE SEQUENCE [LARGE SCALE GENOMIC DNA]</scope>
    <source>
        <strain evidence="1 2">C34</strain>
    </source>
</reference>
<organism evidence="1 2">
    <name type="scientific">Motiliproteus coralliicola</name>
    <dbReference type="NCBI Taxonomy" id="2283196"/>
    <lineage>
        <taxon>Bacteria</taxon>
        <taxon>Pseudomonadati</taxon>
        <taxon>Pseudomonadota</taxon>
        <taxon>Gammaproteobacteria</taxon>
        <taxon>Oceanospirillales</taxon>
        <taxon>Oceanospirillaceae</taxon>
        <taxon>Motiliproteus</taxon>
    </lineage>
</organism>
<sequence length="121" mass="13753">MPTLIQLSDCQRYLTVYQSGPLSVAEIKQARLDSAGFYNNCDRALVDYREADLSPLNLLELDNLAMEFKQDLPSCRRMAIVRTIGSDDNYYEHLTNVCTIGGVDTRVFESPSQALDWLLRD</sequence>
<accession>A0A369WC41</accession>
<evidence type="ECO:0000313" key="1">
    <source>
        <dbReference type="EMBL" id="RDE19590.1"/>
    </source>
</evidence>
<comment type="caution">
    <text evidence="1">The sequence shown here is derived from an EMBL/GenBank/DDBJ whole genome shotgun (WGS) entry which is preliminary data.</text>
</comment>
<protein>
    <recommendedName>
        <fullName evidence="3">STAS/SEC14 domain-containing protein</fullName>
    </recommendedName>
</protein>
<dbReference type="RefSeq" id="WP_114695936.1">
    <property type="nucleotide sequence ID" value="NZ_QQOH01000003.1"/>
</dbReference>
<name>A0A369WC41_9GAMM</name>
<dbReference type="EMBL" id="QQOH01000003">
    <property type="protein sequence ID" value="RDE19590.1"/>
    <property type="molecule type" value="Genomic_DNA"/>
</dbReference>
<evidence type="ECO:0008006" key="3">
    <source>
        <dbReference type="Google" id="ProtNLM"/>
    </source>
</evidence>